<accession>X1NDZ4</accession>
<protein>
    <submittedName>
        <fullName evidence="1">Uncharacterized protein</fullName>
    </submittedName>
</protein>
<reference evidence="1" key="1">
    <citation type="journal article" date="2014" name="Front. Microbiol.">
        <title>High frequency of phylogenetically diverse reductive dehalogenase-homologous genes in deep subseafloor sedimentary metagenomes.</title>
        <authorList>
            <person name="Kawai M."/>
            <person name="Futagami T."/>
            <person name="Toyoda A."/>
            <person name="Takaki Y."/>
            <person name="Nishi S."/>
            <person name="Hori S."/>
            <person name="Arai W."/>
            <person name="Tsubouchi T."/>
            <person name="Morono Y."/>
            <person name="Uchiyama I."/>
            <person name="Ito T."/>
            <person name="Fujiyama A."/>
            <person name="Inagaki F."/>
            <person name="Takami H."/>
        </authorList>
    </citation>
    <scope>NUCLEOTIDE SEQUENCE</scope>
    <source>
        <strain evidence="1">Expedition CK06-06</strain>
    </source>
</reference>
<gene>
    <name evidence="1" type="ORF">S06H3_24510</name>
</gene>
<organism evidence="1">
    <name type="scientific">marine sediment metagenome</name>
    <dbReference type="NCBI Taxonomy" id="412755"/>
    <lineage>
        <taxon>unclassified sequences</taxon>
        <taxon>metagenomes</taxon>
        <taxon>ecological metagenomes</taxon>
    </lineage>
</organism>
<dbReference type="EMBL" id="BARV01013668">
    <property type="protein sequence ID" value="GAI24990.1"/>
    <property type="molecule type" value="Genomic_DNA"/>
</dbReference>
<evidence type="ECO:0000313" key="1">
    <source>
        <dbReference type="EMBL" id="GAI24990.1"/>
    </source>
</evidence>
<feature type="non-terminal residue" evidence="1">
    <location>
        <position position="1"/>
    </location>
</feature>
<name>X1NDZ4_9ZZZZ</name>
<sequence length="73" mass="8461">LSYGEKIKMQNMMRFIIPHITFVISKSGNHVTSLHSSQIKYSNLPFYILYNNIPLEIALLHYVHYPLLSLDPG</sequence>
<dbReference type="AlphaFoldDB" id="X1NDZ4"/>
<proteinExistence type="predicted"/>
<comment type="caution">
    <text evidence="1">The sequence shown here is derived from an EMBL/GenBank/DDBJ whole genome shotgun (WGS) entry which is preliminary data.</text>
</comment>